<dbReference type="PANTHER" id="PTHR22946:SF9">
    <property type="entry name" value="POLYKETIDE TRANSFERASE AF380"/>
    <property type="match status" value="1"/>
</dbReference>
<evidence type="ECO:0000259" key="3">
    <source>
        <dbReference type="Pfam" id="PF12146"/>
    </source>
</evidence>
<dbReference type="Pfam" id="PF12146">
    <property type="entry name" value="Hydrolase_4"/>
    <property type="match status" value="1"/>
</dbReference>
<dbReference type="Proteomes" id="UP000247781">
    <property type="component" value="Unassembled WGS sequence"/>
</dbReference>
<sequence length="305" mass="33020">MTTTQPYTRHDVSFASGEDTCAAWLYLPTGVTSPPVVILGHGLGATREMRLDAFAERFAQAGIAALAFTYRHFGDSSGQPRQLLSIRRQLADWDAAIAWVKAQRDIDGTRIAVWGSSFGGGHSITVASRHPELRAAVSQCPFTDGLTSALALGPSESLKVLPSVARDLAAMVLRRPPAMIPLAGRPGSLALMNAPDALPGYEALLPTDTTFRNEVAARVAPTIMAYRPGRAAKKIKFPILFCVSNTDSVTPPAQTIRYASTAPLGEIKRYEAGHFDFYLGEPFEELVRDQVDFLTRQLHPAEVSV</sequence>
<dbReference type="OrthoDB" id="5902829at2"/>
<keyword evidence="5" id="KW-1185">Reference proteome</keyword>
<protein>
    <submittedName>
        <fullName evidence="4">Serine aminopeptidase S33 family</fullName>
    </submittedName>
</protein>
<proteinExistence type="inferred from homology"/>
<comment type="caution">
    <text evidence="4">The sequence shown here is derived from an EMBL/GenBank/DDBJ whole genome shotgun (WGS) entry which is preliminary data.</text>
</comment>
<reference evidence="4 5" key="2">
    <citation type="submission" date="2018-06" db="EMBL/GenBank/DDBJ databases">
        <title>Sequencing of bacterial isolates from soil warming experiment in Harvard Forest, Massachusetts, USA.</title>
        <authorList>
            <person name="Deangelis K.PhD."/>
        </authorList>
    </citation>
    <scope>NUCLEOTIDE SEQUENCE [LARGE SCALE GENOMIC DNA]</scope>
    <source>
        <strain evidence="4 5">GAS496</strain>
    </source>
</reference>
<dbReference type="GO" id="GO:0052689">
    <property type="term" value="F:carboxylic ester hydrolase activity"/>
    <property type="evidence" value="ECO:0007669"/>
    <property type="project" value="UniProtKB-ARBA"/>
</dbReference>
<dbReference type="InterPro" id="IPR050261">
    <property type="entry name" value="FrsA_esterase"/>
</dbReference>
<evidence type="ECO:0000313" key="5">
    <source>
        <dbReference type="Proteomes" id="UP000247781"/>
    </source>
</evidence>
<comment type="similarity">
    <text evidence="1">Belongs to the AB hydrolase superfamily.</text>
</comment>
<evidence type="ECO:0000256" key="1">
    <source>
        <dbReference type="ARBA" id="ARBA00008645"/>
    </source>
</evidence>
<organism evidence="4 5">
    <name type="scientific">Mycolicibacterium moriokaense</name>
    <dbReference type="NCBI Taxonomy" id="39691"/>
    <lineage>
        <taxon>Bacteria</taxon>
        <taxon>Bacillati</taxon>
        <taxon>Actinomycetota</taxon>
        <taxon>Actinomycetes</taxon>
        <taxon>Mycobacteriales</taxon>
        <taxon>Mycobacteriaceae</taxon>
        <taxon>Mycolicibacterium</taxon>
    </lineage>
</organism>
<name>A0A318H538_9MYCO</name>
<dbReference type="SUPFAM" id="SSF53474">
    <property type="entry name" value="alpha/beta-Hydrolases"/>
    <property type="match status" value="1"/>
</dbReference>
<gene>
    <name evidence="4" type="ORF">C8E89_1493</name>
</gene>
<dbReference type="AlphaFoldDB" id="A0A318H538"/>
<evidence type="ECO:0000313" key="4">
    <source>
        <dbReference type="EMBL" id="PXW97166.1"/>
    </source>
</evidence>
<keyword evidence="2" id="KW-0378">Hydrolase</keyword>
<dbReference type="InterPro" id="IPR022742">
    <property type="entry name" value="Hydrolase_4"/>
</dbReference>
<dbReference type="PANTHER" id="PTHR22946">
    <property type="entry name" value="DIENELACTONE HYDROLASE DOMAIN-CONTAINING PROTEIN-RELATED"/>
    <property type="match status" value="1"/>
</dbReference>
<evidence type="ECO:0000256" key="2">
    <source>
        <dbReference type="ARBA" id="ARBA00022801"/>
    </source>
</evidence>
<dbReference type="RefSeq" id="WP_110320234.1">
    <property type="nucleotide sequence ID" value="NZ_QJJU01000049.1"/>
</dbReference>
<reference evidence="5" key="1">
    <citation type="submission" date="2018-05" db="EMBL/GenBank/DDBJ databases">
        <authorList>
            <person name="Deangelis K."/>
            <person name="Huntemann M."/>
            <person name="Clum A."/>
            <person name="Pillay M."/>
            <person name="Palaniappan K."/>
            <person name="Varghese N."/>
            <person name="Mikhailova N."/>
            <person name="Stamatis D."/>
            <person name="Reddy T."/>
            <person name="Daum C."/>
            <person name="Shapiro N."/>
            <person name="Ivanova N."/>
            <person name="Kyrpides N."/>
            <person name="Woyke T."/>
        </authorList>
    </citation>
    <scope>NUCLEOTIDE SEQUENCE [LARGE SCALE GENOMIC DNA]</scope>
    <source>
        <strain evidence="5">GAS496</strain>
    </source>
</reference>
<dbReference type="GO" id="GO:0004177">
    <property type="term" value="F:aminopeptidase activity"/>
    <property type="evidence" value="ECO:0007669"/>
    <property type="project" value="UniProtKB-KW"/>
</dbReference>
<dbReference type="Gene3D" id="3.40.50.1820">
    <property type="entry name" value="alpha/beta hydrolase"/>
    <property type="match status" value="1"/>
</dbReference>
<accession>A0A318H538</accession>
<dbReference type="InterPro" id="IPR029058">
    <property type="entry name" value="AB_hydrolase_fold"/>
</dbReference>
<feature type="domain" description="Serine aminopeptidase S33" evidence="3">
    <location>
        <begin position="36"/>
        <end position="271"/>
    </location>
</feature>
<dbReference type="EMBL" id="QJJU01000049">
    <property type="protein sequence ID" value="PXW97166.1"/>
    <property type="molecule type" value="Genomic_DNA"/>
</dbReference>
<keyword evidence="4" id="KW-0645">Protease</keyword>
<keyword evidence="4" id="KW-0031">Aminopeptidase</keyword>